<dbReference type="SUPFAM" id="SSF50692">
    <property type="entry name" value="ADC-like"/>
    <property type="match status" value="1"/>
</dbReference>
<dbReference type="InterPro" id="IPR004201">
    <property type="entry name" value="Cdc48_dom2"/>
</dbReference>
<evidence type="ECO:0000256" key="2">
    <source>
        <dbReference type="ARBA" id="ARBA00022840"/>
    </source>
</evidence>
<gene>
    <name evidence="4" type="primary">SEC18_1</name>
    <name evidence="4" type="ORF">HDU87_003710</name>
</gene>
<protein>
    <submittedName>
        <fullName evidence="4">Transport between ER and Golgi ATPase protein</fullName>
    </submittedName>
</protein>
<dbReference type="GO" id="GO:0005524">
    <property type="term" value="F:ATP binding"/>
    <property type="evidence" value="ECO:0007669"/>
    <property type="project" value="UniProtKB-KW"/>
</dbReference>
<dbReference type="AlphaFoldDB" id="A0AAD5TJS6"/>
<evidence type="ECO:0000313" key="4">
    <source>
        <dbReference type="EMBL" id="KAJ3178158.1"/>
    </source>
</evidence>
<organism evidence="4 5">
    <name type="scientific">Geranomyces variabilis</name>
    <dbReference type="NCBI Taxonomy" id="109894"/>
    <lineage>
        <taxon>Eukaryota</taxon>
        <taxon>Fungi</taxon>
        <taxon>Fungi incertae sedis</taxon>
        <taxon>Chytridiomycota</taxon>
        <taxon>Chytridiomycota incertae sedis</taxon>
        <taxon>Chytridiomycetes</taxon>
        <taxon>Spizellomycetales</taxon>
        <taxon>Powellomycetaceae</taxon>
        <taxon>Geranomyces</taxon>
    </lineage>
</organism>
<dbReference type="Pfam" id="PF02933">
    <property type="entry name" value="CDC48_2"/>
    <property type="match status" value="1"/>
</dbReference>
<keyword evidence="5" id="KW-1185">Reference proteome</keyword>
<evidence type="ECO:0000259" key="3">
    <source>
        <dbReference type="Pfam" id="PF02933"/>
    </source>
</evidence>
<keyword evidence="2" id="KW-0067">ATP-binding</keyword>
<dbReference type="Proteomes" id="UP001212152">
    <property type="component" value="Unassembled WGS sequence"/>
</dbReference>
<dbReference type="EMBL" id="JADGJQ010000028">
    <property type="protein sequence ID" value="KAJ3178158.1"/>
    <property type="molecule type" value="Genomic_DNA"/>
</dbReference>
<dbReference type="InterPro" id="IPR009010">
    <property type="entry name" value="Asp_de-COase-like_dom_sf"/>
</dbReference>
<name>A0AAD5TJS6_9FUNG</name>
<comment type="caution">
    <text evidence="4">The sequence shown here is derived from an EMBL/GenBank/DDBJ whole genome shotgun (WGS) entry which is preliminary data.</text>
</comment>
<proteinExistence type="predicted"/>
<dbReference type="SUPFAM" id="SSF54585">
    <property type="entry name" value="Cdc48 domain 2-like"/>
    <property type="match status" value="1"/>
</dbReference>
<evidence type="ECO:0000256" key="1">
    <source>
        <dbReference type="ARBA" id="ARBA00022741"/>
    </source>
</evidence>
<accession>A0AAD5TJS6</accession>
<dbReference type="Gene3D" id="3.10.330.10">
    <property type="match status" value="1"/>
</dbReference>
<feature type="domain" description="CDC48" evidence="3">
    <location>
        <begin position="96"/>
        <end position="138"/>
    </location>
</feature>
<sequence>MNPQNLDPFAPRFIIVNDGHAFNVRPSELVGYGKLAVALFHRRLAGVNLEQIVRVRNFDPFAKDTDCRLASITVQVSLQRRGLPSVEEEEDASLRQFDVTEMQSRFIVSFDGQMLTEGQTIIMDFHGIFLLFLVTSISLPVGGEGQGQGHDVWHRRGVLTEDTAVHISMDGV</sequence>
<reference evidence="4" key="1">
    <citation type="submission" date="2020-05" db="EMBL/GenBank/DDBJ databases">
        <title>Phylogenomic resolution of chytrid fungi.</title>
        <authorList>
            <person name="Stajich J.E."/>
            <person name="Amses K."/>
            <person name="Simmons R."/>
            <person name="Seto K."/>
            <person name="Myers J."/>
            <person name="Bonds A."/>
            <person name="Quandt C.A."/>
            <person name="Barry K."/>
            <person name="Liu P."/>
            <person name="Grigoriev I."/>
            <person name="Longcore J.E."/>
            <person name="James T.Y."/>
        </authorList>
    </citation>
    <scope>NUCLEOTIDE SEQUENCE</scope>
    <source>
        <strain evidence="4">JEL0379</strain>
    </source>
</reference>
<evidence type="ECO:0000313" key="5">
    <source>
        <dbReference type="Proteomes" id="UP001212152"/>
    </source>
</evidence>
<dbReference type="InterPro" id="IPR029067">
    <property type="entry name" value="CDC48_domain_2-like_sf"/>
</dbReference>
<keyword evidence="1" id="KW-0547">Nucleotide-binding</keyword>